<comment type="caution">
    <text evidence="3">The sequence shown here is derived from an EMBL/GenBank/DDBJ whole genome shotgun (WGS) entry which is preliminary data.</text>
</comment>
<dbReference type="InterPro" id="IPR013860">
    <property type="entry name" value="AreA_GATA"/>
</dbReference>
<feature type="region of interest" description="Disordered" evidence="1">
    <location>
        <begin position="240"/>
        <end position="340"/>
    </location>
</feature>
<feature type="domain" description="Nitrogen regulatory protein areA GATA-like" evidence="2">
    <location>
        <begin position="46"/>
        <end position="73"/>
    </location>
</feature>
<gene>
    <name evidence="3" type="ORF">MVEN_00979300</name>
</gene>
<feature type="compositionally biased region" description="Pro residues" evidence="1">
    <location>
        <begin position="190"/>
        <end position="211"/>
    </location>
</feature>
<proteinExistence type="predicted"/>
<feature type="compositionally biased region" description="Low complexity" evidence="1">
    <location>
        <begin position="533"/>
        <end position="560"/>
    </location>
</feature>
<evidence type="ECO:0000256" key="1">
    <source>
        <dbReference type="SAM" id="MobiDB-lite"/>
    </source>
</evidence>
<dbReference type="PANTHER" id="PTHR28051:SF1">
    <property type="entry name" value="PROTEIN MTL1-RELATED"/>
    <property type="match status" value="1"/>
</dbReference>
<keyword evidence="4" id="KW-1185">Reference proteome</keyword>
<evidence type="ECO:0000313" key="3">
    <source>
        <dbReference type="EMBL" id="KAF7356462.1"/>
    </source>
</evidence>
<feature type="compositionally biased region" description="Acidic residues" evidence="1">
    <location>
        <begin position="767"/>
        <end position="780"/>
    </location>
</feature>
<accession>A0A8H6YC85</accession>
<feature type="compositionally biased region" description="Basic residues" evidence="1">
    <location>
        <begin position="469"/>
        <end position="483"/>
    </location>
</feature>
<feature type="compositionally biased region" description="Basic and acidic residues" evidence="1">
    <location>
        <begin position="630"/>
        <end position="641"/>
    </location>
</feature>
<feature type="compositionally biased region" description="Basic and acidic residues" evidence="1">
    <location>
        <begin position="429"/>
        <end position="441"/>
    </location>
</feature>
<dbReference type="Proteomes" id="UP000620124">
    <property type="component" value="Unassembled WGS sequence"/>
</dbReference>
<dbReference type="InterPro" id="IPR052292">
    <property type="entry name" value="Glucose_repression_reg"/>
</dbReference>
<feature type="compositionally biased region" description="Polar residues" evidence="1">
    <location>
        <begin position="502"/>
        <end position="511"/>
    </location>
</feature>
<feature type="region of interest" description="Disordered" evidence="1">
    <location>
        <begin position="154"/>
        <end position="223"/>
    </location>
</feature>
<feature type="compositionally biased region" description="Low complexity" evidence="1">
    <location>
        <begin position="687"/>
        <end position="747"/>
    </location>
</feature>
<protein>
    <submittedName>
        <fullName evidence="3">DUF1752 domain-containing protein</fullName>
    </submittedName>
</protein>
<feature type="compositionally biased region" description="Low complexity" evidence="1">
    <location>
        <begin position="790"/>
        <end position="819"/>
    </location>
</feature>
<dbReference type="GO" id="GO:0005773">
    <property type="term" value="C:vacuole"/>
    <property type="evidence" value="ECO:0007669"/>
    <property type="project" value="GOC"/>
</dbReference>
<organism evidence="3 4">
    <name type="scientific">Mycena venus</name>
    <dbReference type="NCBI Taxonomy" id="2733690"/>
    <lineage>
        <taxon>Eukaryota</taxon>
        <taxon>Fungi</taxon>
        <taxon>Dikarya</taxon>
        <taxon>Basidiomycota</taxon>
        <taxon>Agaricomycotina</taxon>
        <taxon>Agaricomycetes</taxon>
        <taxon>Agaricomycetidae</taxon>
        <taxon>Agaricales</taxon>
        <taxon>Marasmiineae</taxon>
        <taxon>Mycenaceae</taxon>
        <taxon>Mycena</taxon>
    </lineage>
</organism>
<dbReference type="GO" id="GO:0007039">
    <property type="term" value="P:protein catabolic process in the vacuole"/>
    <property type="evidence" value="ECO:0007669"/>
    <property type="project" value="TreeGrafter"/>
</dbReference>
<feature type="compositionally biased region" description="Low complexity" evidence="1">
    <location>
        <begin position="307"/>
        <end position="332"/>
    </location>
</feature>
<feature type="compositionally biased region" description="Low complexity" evidence="1">
    <location>
        <begin position="246"/>
        <end position="256"/>
    </location>
</feature>
<evidence type="ECO:0000259" key="2">
    <source>
        <dbReference type="Pfam" id="PF08550"/>
    </source>
</evidence>
<feature type="region of interest" description="Disordered" evidence="1">
    <location>
        <begin position="594"/>
        <end position="839"/>
    </location>
</feature>
<evidence type="ECO:0000313" key="4">
    <source>
        <dbReference type="Proteomes" id="UP000620124"/>
    </source>
</evidence>
<feature type="region of interest" description="Disordered" evidence="1">
    <location>
        <begin position="464"/>
        <end position="570"/>
    </location>
</feature>
<sequence length="910" mass="95370">MANYLPVLLVSVSTNAIPDDSALVTLPRGQVDYLSHEWAEEDVWRSWRNMTRQKNEIANGVRLENASWRTWWKQRNKLKTVTPETLNWLKDSDVTWLYGPLHTAVDWTPPPKPKPDPTEVGKLSSAEDRLDLAAKHKPILKHRSITELLQSDLPTSPVFTPVDSEDEGEGGLENLIPVRPPLLHTKSAPSIPPAPHPSLRKPSPPRVPPPSMASSSRNGGPRRHITFNTFVEQCIAVDSPRRTPLSHNSSSSSNSNTAARAAWDGRTRGLRWTGDDDESDDNDSNNGGHWTGESALSSDSDDEDVLEVCLSRSRSSSHGSRSSRSSHNSTGRPVFANGFSKTTSKTIAPIAPARLKTTGVGNGWEGGEWVGTRDEGLPEELYLPRSGATTLPADGEEIFTHRSAYFSADGVYDYLGGPDLGVEFGPTIARDRDRGRDEPRGRRGSASAGAEILEIEIEGAVPSLLPARSRSRSKSRSKSRSRSRTPSPAILQPSSSSPSSSANTNGISVSVSPGGASPRSPNLLSPPPRGRDSSLSSSSSASQGRGRSATRTSSSSSLSDPSPPEYGGVRVSADYGSYPYTGYGVGGLVKGIRRGGNSSLSPDGGGSVSPEKGAPPSVGLGNGHLFGGRLDVEFGLERGDGDAPAGGDEEDGDDVYEGRGRGLQVRNPHTPVNSPVVRIAREPLFVSPANSTRSSSTASTTPPGSQSGATPTTSGTTLNKSNLSNTNPAAKSGSPKKPTSPTSKSIPISPPRSRPIKGVQQQQLVIEVEDGGPEEVDETVDEARRGAPTPANSPVVRVRVPPRIPDAAPAGAGAATKPAQSTAKSIPNAKPAAAGKPPPVSLVRATFQTSGASATPAAVASTANANSALQRTLVTPPAEGPGQGETPTIVGKAVGMVSTAGAYLGLWSGA</sequence>
<name>A0A8H6YC85_9AGAR</name>
<reference evidence="3" key="1">
    <citation type="submission" date="2020-05" db="EMBL/GenBank/DDBJ databases">
        <title>Mycena genomes resolve the evolution of fungal bioluminescence.</title>
        <authorList>
            <person name="Tsai I.J."/>
        </authorList>
    </citation>
    <scope>NUCLEOTIDE SEQUENCE</scope>
    <source>
        <strain evidence="3">CCC161011</strain>
    </source>
</reference>
<dbReference type="AlphaFoldDB" id="A0A8H6YC85"/>
<dbReference type="GO" id="GO:0042149">
    <property type="term" value="P:cellular response to glucose starvation"/>
    <property type="evidence" value="ECO:0007669"/>
    <property type="project" value="TreeGrafter"/>
</dbReference>
<dbReference type="OrthoDB" id="5563539at2759"/>
<dbReference type="EMBL" id="JACAZI010000007">
    <property type="protein sequence ID" value="KAF7356462.1"/>
    <property type="molecule type" value="Genomic_DNA"/>
</dbReference>
<dbReference type="PANTHER" id="PTHR28051">
    <property type="entry name" value="PROTEIN MTL1-RELATED"/>
    <property type="match status" value="1"/>
</dbReference>
<feature type="region of interest" description="Disordered" evidence="1">
    <location>
        <begin position="423"/>
        <end position="447"/>
    </location>
</feature>
<dbReference type="Pfam" id="PF08550">
    <property type="entry name" value="GATA_AreA"/>
    <property type="match status" value="1"/>
</dbReference>
<feature type="compositionally biased region" description="Low complexity" evidence="1">
    <location>
        <begin position="284"/>
        <end position="298"/>
    </location>
</feature>